<evidence type="ECO:0000256" key="7">
    <source>
        <dbReference type="ARBA" id="ARBA00023002"/>
    </source>
</evidence>
<dbReference type="InterPro" id="IPR001199">
    <property type="entry name" value="Cyt_B5-like_heme/steroid-bd"/>
</dbReference>
<dbReference type="InterPro" id="IPR036250">
    <property type="entry name" value="AcylCo_DH-like_C"/>
</dbReference>
<dbReference type="InterPro" id="IPR050741">
    <property type="entry name" value="Acyl-CoA_dehydrogenase"/>
</dbReference>
<dbReference type="PROSITE" id="PS50255">
    <property type="entry name" value="CYTOCHROME_B5_2"/>
    <property type="match status" value="1"/>
</dbReference>
<gene>
    <name evidence="10" type="ORF">LGLO00237_LOCUS31956</name>
</gene>
<dbReference type="SMART" id="SM01117">
    <property type="entry name" value="Cyt-b5"/>
    <property type="match status" value="1"/>
</dbReference>
<evidence type="ECO:0000256" key="3">
    <source>
        <dbReference type="ARBA" id="ARBA00022617"/>
    </source>
</evidence>
<keyword evidence="3" id="KW-0349">Heme</keyword>
<sequence length="524" mass="57992">MACSREIVAEELAKHNTAKDCWLAVDGVVYDVTNFLDAHPGGKTVLLKEGGKDSTKKFKLFHGPDVLRKYGPKLQVGLLRGAKSAGGGSTAKGPKGDSKDMYGDLLPYGDPNWYQGFKSPYYGPSHEDWRARVRAFVEKDIVPYCSEWDNSSEYALPRDLYKKFANAGLLPGVVGAPWPEQYAGAGPKGYDAFHELILIDELGRCGSGGVLWGLFEGIQIGLPPVLNFGSKFLKDKVVKSCLSGEKLICLCITEPWAGSDVANLRTTARREGDYYIVNGAKKWITNGMFSDFFTVAVRTGGPGMKGLSLLLLEKGMPGLRCRHMKCSGVWPSGTTYITLEDVKVPVANLIGKEGNGFKMIMSNFNHERWGFVVQANRLARVCLEDAFKHALQRKTFGKDLVEHQMIRYKLAEMARQIDATHAWLEQVTYQMVFNKDKAKRDKILAGPIALLKAHSTKTLEYCAREAAQIFGGAAYTRSGVGERVERIYREVRAYAIPGGSEEILIDFAARQAVKKARKHLKSSL</sequence>
<dbReference type="AlphaFoldDB" id="A0A7S4DYX9"/>
<dbReference type="SUPFAM" id="SSF55856">
    <property type="entry name" value="Cytochrome b5-like heme/steroid binding domain"/>
    <property type="match status" value="1"/>
</dbReference>
<dbReference type="InterPro" id="IPR006091">
    <property type="entry name" value="Acyl-CoA_Oxase/DH_mid-dom"/>
</dbReference>
<evidence type="ECO:0000256" key="5">
    <source>
        <dbReference type="ARBA" id="ARBA00022723"/>
    </source>
</evidence>
<evidence type="ECO:0000256" key="2">
    <source>
        <dbReference type="ARBA" id="ARBA00009347"/>
    </source>
</evidence>
<keyword evidence="5" id="KW-0479">Metal-binding</keyword>
<evidence type="ECO:0000256" key="6">
    <source>
        <dbReference type="ARBA" id="ARBA00022827"/>
    </source>
</evidence>
<organism evidence="10">
    <name type="scientific">Lotharella globosa</name>
    <dbReference type="NCBI Taxonomy" id="91324"/>
    <lineage>
        <taxon>Eukaryota</taxon>
        <taxon>Sar</taxon>
        <taxon>Rhizaria</taxon>
        <taxon>Cercozoa</taxon>
        <taxon>Chlorarachniophyceae</taxon>
        <taxon>Lotharella</taxon>
    </lineage>
</organism>
<dbReference type="PROSITE" id="PS00191">
    <property type="entry name" value="CYTOCHROME_B5_1"/>
    <property type="match status" value="1"/>
</dbReference>
<dbReference type="SUPFAM" id="SSF47203">
    <property type="entry name" value="Acyl-CoA dehydrogenase C-terminal domain-like"/>
    <property type="match status" value="1"/>
</dbReference>
<dbReference type="Pfam" id="PF00173">
    <property type="entry name" value="Cyt-b5"/>
    <property type="match status" value="1"/>
</dbReference>
<keyword evidence="6" id="KW-0274">FAD</keyword>
<evidence type="ECO:0000259" key="9">
    <source>
        <dbReference type="PROSITE" id="PS50255"/>
    </source>
</evidence>
<dbReference type="PANTHER" id="PTHR48083:SF28">
    <property type="entry name" value="ACYL-COA DEHYDROGENASE FAMILY PROTEIN (AFU_ORTHOLOGUE AFUA_6G10880)-RELATED"/>
    <property type="match status" value="1"/>
</dbReference>
<dbReference type="InterPro" id="IPR037069">
    <property type="entry name" value="AcylCoA_DH/ox_N_sf"/>
</dbReference>
<dbReference type="SUPFAM" id="SSF56645">
    <property type="entry name" value="Acyl-CoA dehydrogenase NM domain-like"/>
    <property type="match status" value="1"/>
</dbReference>
<dbReference type="Pfam" id="PF02771">
    <property type="entry name" value="Acyl-CoA_dh_N"/>
    <property type="match status" value="1"/>
</dbReference>
<evidence type="ECO:0000256" key="1">
    <source>
        <dbReference type="ARBA" id="ARBA00001974"/>
    </source>
</evidence>
<dbReference type="InterPro" id="IPR046373">
    <property type="entry name" value="Acyl-CoA_Oxase/DH_mid-dom_sf"/>
</dbReference>
<dbReference type="Pfam" id="PF00441">
    <property type="entry name" value="Acyl-CoA_dh_1"/>
    <property type="match status" value="1"/>
</dbReference>
<evidence type="ECO:0000256" key="8">
    <source>
        <dbReference type="ARBA" id="ARBA00023004"/>
    </source>
</evidence>
<feature type="domain" description="Cytochrome b5 heme-binding" evidence="9">
    <location>
        <begin position="4"/>
        <end position="80"/>
    </location>
</feature>
<keyword evidence="4" id="KW-0285">Flavoprotein</keyword>
<dbReference type="Gene3D" id="1.20.140.10">
    <property type="entry name" value="Butyryl-CoA Dehydrogenase, subunit A, domain 3"/>
    <property type="match status" value="1"/>
</dbReference>
<evidence type="ECO:0000313" key="10">
    <source>
        <dbReference type="EMBL" id="CAE0680170.1"/>
    </source>
</evidence>
<reference evidence="10" key="1">
    <citation type="submission" date="2021-01" db="EMBL/GenBank/DDBJ databases">
        <authorList>
            <person name="Corre E."/>
            <person name="Pelletier E."/>
            <person name="Niang G."/>
            <person name="Scheremetjew M."/>
            <person name="Finn R."/>
            <person name="Kale V."/>
            <person name="Holt S."/>
            <person name="Cochrane G."/>
            <person name="Meng A."/>
            <person name="Brown T."/>
            <person name="Cohen L."/>
        </authorList>
    </citation>
    <scope>NUCLEOTIDE SEQUENCE</scope>
    <source>
        <strain evidence="10">CCCM811</strain>
    </source>
</reference>
<dbReference type="GO" id="GO:0050660">
    <property type="term" value="F:flavin adenine dinucleotide binding"/>
    <property type="evidence" value="ECO:0007669"/>
    <property type="project" value="InterPro"/>
</dbReference>
<accession>A0A7S4DYX9</accession>
<dbReference type="EMBL" id="HBIV01045570">
    <property type="protein sequence ID" value="CAE0680170.1"/>
    <property type="molecule type" value="Transcribed_RNA"/>
</dbReference>
<dbReference type="InterPro" id="IPR013786">
    <property type="entry name" value="AcylCoA_DH/ox_N"/>
</dbReference>
<dbReference type="Gene3D" id="1.10.540.10">
    <property type="entry name" value="Acyl-CoA dehydrogenase/oxidase, N-terminal domain"/>
    <property type="match status" value="1"/>
</dbReference>
<comment type="similarity">
    <text evidence="2">Belongs to the acyl-CoA dehydrogenase family.</text>
</comment>
<dbReference type="GO" id="GO:0046872">
    <property type="term" value="F:metal ion binding"/>
    <property type="evidence" value="ECO:0007669"/>
    <property type="project" value="UniProtKB-KW"/>
</dbReference>
<dbReference type="GO" id="GO:0003995">
    <property type="term" value="F:acyl-CoA dehydrogenase activity"/>
    <property type="evidence" value="ECO:0007669"/>
    <property type="project" value="TreeGrafter"/>
</dbReference>
<dbReference type="FunFam" id="2.40.110.10:FF:000002">
    <property type="entry name" value="Acyl-CoA dehydrogenase fadE12"/>
    <property type="match status" value="1"/>
</dbReference>
<keyword evidence="8" id="KW-0408">Iron</keyword>
<dbReference type="InterPro" id="IPR009100">
    <property type="entry name" value="AcylCoA_DH/oxidase_NM_dom_sf"/>
</dbReference>
<keyword evidence="7" id="KW-0560">Oxidoreductase</keyword>
<dbReference type="InterPro" id="IPR036400">
    <property type="entry name" value="Cyt_B5-like_heme/steroid_sf"/>
</dbReference>
<dbReference type="GO" id="GO:0005737">
    <property type="term" value="C:cytoplasm"/>
    <property type="evidence" value="ECO:0007669"/>
    <property type="project" value="TreeGrafter"/>
</dbReference>
<protein>
    <recommendedName>
        <fullName evidence="9">Cytochrome b5 heme-binding domain-containing protein</fullName>
    </recommendedName>
</protein>
<dbReference type="GO" id="GO:0033539">
    <property type="term" value="P:fatty acid beta-oxidation using acyl-CoA dehydrogenase"/>
    <property type="evidence" value="ECO:0007669"/>
    <property type="project" value="TreeGrafter"/>
</dbReference>
<dbReference type="Gene3D" id="2.40.110.10">
    <property type="entry name" value="Butyryl-CoA Dehydrogenase, subunit A, domain 2"/>
    <property type="match status" value="1"/>
</dbReference>
<dbReference type="GO" id="GO:0020037">
    <property type="term" value="F:heme binding"/>
    <property type="evidence" value="ECO:0007669"/>
    <property type="project" value="InterPro"/>
</dbReference>
<dbReference type="InterPro" id="IPR009075">
    <property type="entry name" value="AcylCo_DH/oxidase_C"/>
</dbReference>
<dbReference type="Gene3D" id="3.10.120.10">
    <property type="entry name" value="Cytochrome b5-like heme/steroid binding domain"/>
    <property type="match status" value="1"/>
</dbReference>
<dbReference type="InterPro" id="IPR018506">
    <property type="entry name" value="Cyt_B5_heme-BS"/>
</dbReference>
<comment type="cofactor">
    <cofactor evidence="1">
        <name>FAD</name>
        <dbReference type="ChEBI" id="CHEBI:57692"/>
    </cofactor>
</comment>
<name>A0A7S4DYX9_9EUKA</name>
<evidence type="ECO:0000256" key="4">
    <source>
        <dbReference type="ARBA" id="ARBA00022630"/>
    </source>
</evidence>
<dbReference type="PANTHER" id="PTHR48083">
    <property type="entry name" value="MEDIUM-CHAIN SPECIFIC ACYL-COA DEHYDROGENASE, MITOCHONDRIAL-RELATED"/>
    <property type="match status" value="1"/>
</dbReference>
<proteinExistence type="inferred from homology"/>
<dbReference type="Pfam" id="PF02770">
    <property type="entry name" value="Acyl-CoA_dh_M"/>
    <property type="match status" value="1"/>
</dbReference>